<evidence type="ECO:0000313" key="3">
    <source>
        <dbReference type="EMBL" id="THU96054.1"/>
    </source>
</evidence>
<dbReference type="InterPro" id="IPR008266">
    <property type="entry name" value="Tyr_kinase_AS"/>
</dbReference>
<dbReference type="GO" id="GO:0004672">
    <property type="term" value="F:protein kinase activity"/>
    <property type="evidence" value="ECO:0007669"/>
    <property type="project" value="InterPro"/>
</dbReference>
<evidence type="ECO:0000256" key="1">
    <source>
        <dbReference type="SAM" id="MobiDB-lite"/>
    </source>
</evidence>
<organism evidence="3 4">
    <name type="scientific">Dendrothele bispora (strain CBS 962.96)</name>
    <dbReference type="NCBI Taxonomy" id="1314807"/>
    <lineage>
        <taxon>Eukaryota</taxon>
        <taxon>Fungi</taxon>
        <taxon>Dikarya</taxon>
        <taxon>Basidiomycota</taxon>
        <taxon>Agaricomycotina</taxon>
        <taxon>Agaricomycetes</taxon>
        <taxon>Agaricomycetidae</taxon>
        <taxon>Agaricales</taxon>
        <taxon>Agaricales incertae sedis</taxon>
        <taxon>Dendrothele</taxon>
    </lineage>
</organism>
<dbReference type="Gene3D" id="1.10.510.10">
    <property type="entry name" value="Transferase(Phosphotransferase) domain 1"/>
    <property type="match status" value="1"/>
</dbReference>
<evidence type="ECO:0000313" key="4">
    <source>
        <dbReference type="Proteomes" id="UP000297245"/>
    </source>
</evidence>
<evidence type="ECO:0000259" key="2">
    <source>
        <dbReference type="Pfam" id="PF17667"/>
    </source>
</evidence>
<dbReference type="PANTHER" id="PTHR38248:SF2">
    <property type="entry name" value="FUNK1 11"/>
    <property type="match status" value="1"/>
</dbReference>
<gene>
    <name evidence="3" type="ORF">K435DRAFT_839231</name>
</gene>
<dbReference type="InterPro" id="IPR011009">
    <property type="entry name" value="Kinase-like_dom_sf"/>
</dbReference>
<accession>A0A4S8M1T0</accession>
<dbReference type="SUPFAM" id="SSF56112">
    <property type="entry name" value="Protein kinase-like (PK-like)"/>
    <property type="match status" value="1"/>
</dbReference>
<proteinExistence type="predicted"/>
<protein>
    <recommendedName>
        <fullName evidence="2">Fungal-type protein kinase domain-containing protein</fullName>
    </recommendedName>
</protein>
<dbReference type="Proteomes" id="UP000297245">
    <property type="component" value="Unassembled WGS sequence"/>
</dbReference>
<dbReference type="OrthoDB" id="312874at2759"/>
<reference evidence="3 4" key="1">
    <citation type="journal article" date="2019" name="Nat. Ecol. Evol.">
        <title>Megaphylogeny resolves global patterns of mushroom evolution.</title>
        <authorList>
            <person name="Varga T."/>
            <person name="Krizsan K."/>
            <person name="Foldi C."/>
            <person name="Dima B."/>
            <person name="Sanchez-Garcia M."/>
            <person name="Sanchez-Ramirez S."/>
            <person name="Szollosi G.J."/>
            <person name="Szarkandi J.G."/>
            <person name="Papp V."/>
            <person name="Albert L."/>
            <person name="Andreopoulos W."/>
            <person name="Angelini C."/>
            <person name="Antonin V."/>
            <person name="Barry K.W."/>
            <person name="Bougher N.L."/>
            <person name="Buchanan P."/>
            <person name="Buyck B."/>
            <person name="Bense V."/>
            <person name="Catcheside P."/>
            <person name="Chovatia M."/>
            <person name="Cooper J."/>
            <person name="Damon W."/>
            <person name="Desjardin D."/>
            <person name="Finy P."/>
            <person name="Geml J."/>
            <person name="Haridas S."/>
            <person name="Hughes K."/>
            <person name="Justo A."/>
            <person name="Karasinski D."/>
            <person name="Kautmanova I."/>
            <person name="Kiss B."/>
            <person name="Kocsube S."/>
            <person name="Kotiranta H."/>
            <person name="LaButti K.M."/>
            <person name="Lechner B.E."/>
            <person name="Liimatainen K."/>
            <person name="Lipzen A."/>
            <person name="Lukacs Z."/>
            <person name="Mihaltcheva S."/>
            <person name="Morgado L.N."/>
            <person name="Niskanen T."/>
            <person name="Noordeloos M.E."/>
            <person name="Ohm R.A."/>
            <person name="Ortiz-Santana B."/>
            <person name="Ovrebo C."/>
            <person name="Racz N."/>
            <person name="Riley R."/>
            <person name="Savchenko A."/>
            <person name="Shiryaev A."/>
            <person name="Soop K."/>
            <person name="Spirin V."/>
            <person name="Szebenyi C."/>
            <person name="Tomsovsky M."/>
            <person name="Tulloss R.E."/>
            <person name="Uehling J."/>
            <person name="Grigoriev I.V."/>
            <person name="Vagvolgyi C."/>
            <person name="Papp T."/>
            <person name="Martin F.M."/>
            <person name="Miettinen O."/>
            <person name="Hibbett D.S."/>
            <person name="Nagy L.G."/>
        </authorList>
    </citation>
    <scope>NUCLEOTIDE SEQUENCE [LARGE SCALE GENOMIC DNA]</scope>
    <source>
        <strain evidence="3 4">CBS 962.96</strain>
    </source>
</reference>
<name>A0A4S8M1T0_DENBC</name>
<keyword evidence="4" id="KW-1185">Reference proteome</keyword>
<feature type="region of interest" description="Disordered" evidence="1">
    <location>
        <begin position="869"/>
        <end position="895"/>
    </location>
</feature>
<dbReference type="Pfam" id="PF17667">
    <property type="entry name" value="Pkinase_fungal"/>
    <property type="match status" value="2"/>
</dbReference>
<dbReference type="AlphaFoldDB" id="A0A4S8M1T0"/>
<feature type="compositionally biased region" description="Basic and acidic residues" evidence="1">
    <location>
        <begin position="880"/>
        <end position="895"/>
    </location>
</feature>
<feature type="domain" description="Fungal-type protein kinase" evidence="2">
    <location>
        <begin position="707"/>
        <end position="749"/>
    </location>
</feature>
<dbReference type="InterPro" id="IPR040976">
    <property type="entry name" value="Pkinase_fungal"/>
</dbReference>
<sequence length="895" mass="103876">MSVNGTLSRNLTEHVTAAVRNDLQENTYLVKRKDFLQTFFPPDDDAVRKTYGALLADKTYANGRWTQLPEAPGKQESLYYEPFTLILNRIHQEYEKNKKADNNNFVKSRRVWLDRHSKKPTSVTRAAANRPDIVNLFVDETQLEAFSEALELSIKAFEVPQQTEDIAGEPSPTTNNTLEASEHVDNILAYWLRTATVVEIKTKKSDKNFQKYYEDTLEQLAGYMRQMFREQHDRMFVFGLILFHDSLSVWYCDRSGLLGMEDFIDINKVLFGSSLWPFIHYLTTAMVQEPELFIRVIARLSTMNPRDLGWDPTMKVYSNDGQHAYSHSLEFDDVLKNFARSTYLYRTRWEINVKEEEYVTIRALSLSHAEVMCGRGQLVWLAVNKKTRKVVVIKQSWSPFPSIDGSNPENKEVTEEQDSVIRSEASIYQHAQAEQNTKIGHLVAHEELDNTRTLRDFRKGIQHDFQQTPNQFTTSNPKRSHDGNIKEESLHISAVQWFKKKFSNPLPLTERQLSRLVLDDYGYPLKRFRSLHELMQIADHCLEGYQFLLQKGIVHRDISPGNCLICPETKPTPAESIKKRTKSLETTGRLIDLDHAKIDKGYDFEKAVVEARNRVSDKDGIENLNAMIRMSGSMVVNADVLKSVHVLPIPIMEQYPWTALKAALYVETIGQSLGLIKATTQRELTLEDLRLPHWQTPYPPRFQHRVSELSERTGTMPYMSHSLLNRSPDVTHTSVHDMESLFWVLLYLCLTRSGPGGDLRTELVEQPGKVDETTQDLHRIIHCFYDSPREIIRDNKNALFLTPTDLEKYILYHIHPYFHKLKPLLLEWWRILSLGFQQYNNGVETIEYVHTAAIFRLATLKWLEDHPDEVESEEPYTRMTKREDGRREKDIFSTP</sequence>
<dbReference type="EMBL" id="ML179186">
    <property type="protein sequence ID" value="THU96054.1"/>
    <property type="molecule type" value="Genomic_DNA"/>
</dbReference>
<dbReference type="PANTHER" id="PTHR38248">
    <property type="entry name" value="FUNK1 6"/>
    <property type="match status" value="1"/>
</dbReference>
<feature type="domain" description="Fungal-type protein kinase" evidence="2">
    <location>
        <begin position="183"/>
        <end position="597"/>
    </location>
</feature>
<dbReference type="PROSITE" id="PS00109">
    <property type="entry name" value="PROTEIN_KINASE_TYR"/>
    <property type="match status" value="1"/>
</dbReference>